<dbReference type="Proteomes" id="UP000250043">
    <property type="component" value="Unassembled WGS sequence"/>
</dbReference>
<evidence type="ECO:0000313" key="1">
    <source>
        <dbReference type="EMBL" id="OCH91317.1"/>
    </source>
</evidence>
<keyword evidence="2" id="KW-1185">Reference proteome</keyword>
<reference evidence="1 2" key="1">
    <citation type="submission" date="2016-07" db="EMBL/GenBank/DDBJ databases">
        <title>Draft genome of the white-rot fungus Obba rivulosa 3A-2.</title>
        <authorList>
            <consortium name="DOE Joint Genome Institute"/>
            <person name="Miettinen O."/>
            <person name="Riley R."/>
            <person name="Acob R."/>
            <person name="Barry K."/>
            <person name="Cullen D."/>
            <person name="De Vries R."/>
            <person name="Hainaut M."/>
            <person name="Hatakka A."/>
            <person name="Henrissat B."/>
            <person name="Hilden K."/>
            <person name="Kuo R."/>
            <person name="Labutti K."/>
            <person name="Lipzen A."/>
            <person name="Makela M.R."/>
            <person name="Sandor L."/>
            <person name="Spatafora J.W."/>
            <person name="Grigoriev I.V."/>
            <person name="Hibbett D.S."/>
        </authorList>
    </citation>
    <scope>NUCLEOTIDE SEQUENCE [LARGE SCALE GENOMIC DNA]</scope>
    <source>
        <strain evidence="1 2">3A-2</strain>
    </source>
</reference>
<sequence length="342" mass="38896">MHSAETLHDSDHSSSSYPRIVSPYAIYARQLLPLGFGMPLWNPEQGTDSGDVFIGDVGFLEDGGFHRVFNARLPLSHTLNRAHGTPYALPLQEGVEHPKHERTAVGSGVMCSEGISRGSGSSIKGNWLEAEQQFLCRKQTGAILVQEGTTRYELPADSSRIIGSYMLHHYSHWHRFATASLHRAIPRGDLLLVRGCTQCTDWAMTAFWDQRDPSNTVKLSFQAGRHEGYPSIALRMPSDPLVKLYHNSRANSSMVSDELPPGTRWPAPKWSESQETLVPPKPRYATFINYYKFRWRRSERPDVGPEEHLSELYDPVDSVLDYILRVSWWQRRSLQIARYKCE</sequence>
<dbReference type="EMBL" id="KV722387">
    <property type="protein sequence ID" value="OCH91317.1"/>
    <property type="molecule type" value="Genomic_DNA"/>
</dbReference>
<proteinExistence type="predicted"/>
<dbReference type="OrthoDB" id="2804412at2759"/>
<protein>
    <submittedName>
        <fullName evidence="1">Uncharacterized protein</fullName>
    </submittedName>
</protein>
<gene>
    <name evidence="1" type="ORF">OBBRIDRAFT_792365</name>
</gene>
<accession>A0A8E2DL93</accession>
<evidence type="ECO:0000313" key="2">
    <source>
        <dbReference type="Proteomes" id="UP000250043"/>
    </source>
</evidence>
<dbReference type="AlphaFoldDB" id="A0A8E2DL93"/>
<organism evidence="1 2">
    <name type="scientific">Obba rivulosa</name>
    <dbReference type="NCBI Taxonomy" id="1052685"/>
    <lineage>
        <taxon>Eukaryota</taxon>
        <taxon>Fungi</taxon>
        <taxon>Dikarya</taxon>
        <taxon>Basidiomycota</taxon>
        <taxon>Agaricomycotina</taxon>
        <taxon>Agaricomycetes</taxon>
        <taxon>Polyporales</taxon>
        <taxon>Gelatoporiaceae</taxon>
        <taxon>Obba</taxon>
    </lineage>
</organism>
<name>A0A8E2DL93_9APHY</name>